<dbReference type="AlphaFoldDB" id="A0A9J6GNH7"/>
<dbReference type="VEuPathDB" id="VectorBase:HLOH_063243"/>
<protein>
    <recommendedName>
        <fullName evidence="9">Monocarboxylate transporter</fullName>
    </recommendedName>
</protein>
<reference evidence="7 8" key="1">
    <citation type="journal article" date="2020" name="Cell">
        <title>Large-Scale Comparative Analyses of Tick Genomes Elucidate Their Genetic Diversity and Vector Capacities.</title>
        <authorList>
            <consortium name="Tick Genome and Microbiome Consortium (TIGMIC)"/>
            <person name="Jia N."/>
            <person name="Wang J."/>
            <person name="Shi W."/>
            <person name="Du L."/>
            <person name="Sun Y."/>
            <person name="Zhan W."/>
            <person name="Jiang J.F."/>
            <person name="Wang Q."/>
            <person name="Zhang B."/>
            <person name="Ji P."/>
            <person name="Bell-Sakyi L."/>
            <person name="Cui X.M."/>
            <person name="Yuan T.T."/>
            <person name="Jiang B.G."/>
            <person name="Yang W.F."/>
            <person name="Lam T.T."/>
            <person name="Chang Q.C."/>
            <person name="Ding S.J."/>
            <person name="Wang X.J."/>
            <person name="Zhu J.G."/>
            <person name="Ruan X.D."/>
            <person name="Zhao L."/>
            <person name="Wei J.T."/>
            <person name="Ye R.Z."/>
            <person name="Que T.C."/>
            <person name="Du C.H."/>
            <person name="Zhou Y.H."/>
            <person name="Cheng J.X."/>
            <person name="Dai P.F."/>
            <person name="Guo W.B."/>
            <person name="Han X.H."/>
            <person name="Huang E.J."/>
            <person name="Li L.F."/>
            <person name="Wei W."/>
            <person name="Gao Y.C."/>
            <person name="Liu J.Z."/>
            <person name="Shao H.Z."/>
            <person name="Wang X."/>
            <person name="Wang C.C."/>
            <person name="Yang T.C."/>
            <person name="Huo Q.B."/>
            <person name="Li W."/>
            <person name="Chen H.Y."/>
            <person name="Chen S.E."/>
            <person name="Zhou L.G."/>
            <person name="Ni X.B."/>
            <person name="Tian J.H."/>
            <person name="Sheng Y."/>
            <person name="Liu T."/>
            <person name="Pan Y.S."/>
            <person name="Xia L.Y."/>
            <person name="Li J."/>
            <person name="Zhao F."/>
            <person name="Cao W.C."/>
        </authorList>
    </citation>
    <scope>NUCLEOTIDE SEQUENCE [LARGE SCALE GENOMIC DNA]</scope>
    <source>
        <strain evidence="7">HaeL-2018</strain>
    </source>
</reference>
<dbReference type="PANTHER" id="PTHR43385">
    <property type="entry name" value="RIBOFLAVIN TRANSPORTER RIBJ"/>
    <property type="match status" value="1"/>
</dbReference>
<dbReference type="Proteomes" id="UP000821853">
    <property type="component" value="Unassembled WGS sequence"/>
</dbReference>
<keyword evidence="3 6" id="KW-0812">Transmembrane</keyword>
<evidence type="ECO:0000256" key="6">
    <source>
        <dbReference type="SAM" id="Phobius"/>
    </source>
</evidence>
<organism evidence="7 8">
    <name type="scientific">Haemaphysalis longicornis</name>
    <name type="common">Bush tick</name>
    <dbReference type="NCBI Taxonomy" id="44386"/>
    <lineage>
        <taxon>Eukaryota</taxon>
        <taxon>Metazoa</taxon>
        <taxon>Ecdysozoa</taxon>
        <taxon>Arthropoda</taxon>
        <taxon>Chelicerata</taxon>
        <taxon>Arachnida</taxon>
        <taxon>Acari</taxon>
        <taxon>Parasitiformes</taxon>
        <taxon>Ixodida</taxon>
        <taxon>Ixodoidea</taxon>
        <taxon>Ixodidae</taxon>
        <taxon>Haemaphysalinae</taxon>
        <taxon>Haemaphysalis</taxon>
    </lineage>
</organism>
<feature type="transmembrane region" description="Helical" evidence="6">
    <location>
        <begin position="197"/>
        <end position="216"/>
    </location>
</feature>
<evidence type="ECO:0000256" key="5">
    <source>
        <dbReference type="ARBA" id="ARBA00023136"/>
    </source>
</evidence>
<feature type="transmembrane region" description="Helical" evidence="6">
    <location>
        <begin position="65"/>
        <end position="85"/>
    </location>
</feature>
<feature type="transmembrane region" description="Helical" evidence="6">
    <location>
        <begin position="97"/>
        <end position="117"/>
    </location>
</feature>
<keyword evidence="4 6" id="KW-1133">Transmembrane helix</keyword>
<evidence type="ECO:0000313" key="8">
    <source>
        <dbReference type="Proteomes" id="UP000821853"/>
    </source>
</evidence>
<keyword evidence="2" id="KW-0813">Transport</keyword>
<evidence type="ECO:0000256" key="4">
    <source>
        <dbReference type="ARBA" id="ARBA00022989"/>
    </source>
</evidence>
<dbReference type="InterPro" id="IPR036259">
    <property type="entry name" value="MFS_trans_sf"/>
</dbReference>
<sequence>MDAVKILKVLDTDTQDNPGDVIEPLMTHPEIRNKQNAPPTNVSKIEVLRNVMKVFLTARFWVDSVSFAVMYLALALFLTLTVDLAKDRGIATTEAVFLLHAFSVGDVVFRAVSGVMLDSKLLTVDGVMLLGFFLQVIGIEVLATAATYPLLMLGSLILGCGNGLRMPMAGVVLIADFGVKALPVVFGGFALVCGLNIWIRAPLIGKLACFEFVLLARKHQHPKRDQIKGQLSVHTTV</sequence>
<dbReference type="SUPFAM" id="SSF103473">
    <property type="entry name" value="MFS general substrate transporter"/>
    <property type="match status" value="1"/>
</dbReference>
<dbReference type="OrthoDB" id="6499973at2759"/>
<evidence type="ECO:0000313" key="7">
    <source>
        <dbReference type="EMBL" id="KAH9376834.1"/>
    </source>
</evidence>
<feature type="transmembrane region" description="Helical" evidence="6">
    <location>
        <begin position="129"/>
        <end position="158"/>
    </location>
</feature>
<comment type="subcellular location">
    <subcellularLocation>
        <location evidence="1">Membrane</location>
        <topology evidence="1">Multi-pass membrane protein</topology>
    </subcellularLocation>
</comment>
<keyword evidence="8" id="KW-1185">Reference proteome</keyword>
<evidence type="ECO:0008006" key="9">
    <source>
        <dbReference type="Google" id="ProtNLM"/>
    </source>
</evidence>
<dbReference type="PANTHER" id="PTHR43385:SF1">
    <property type="entry name" value="RIBOFLAVIN TRANSPORTER RIBJ"/>
    <property type="match status" value="1"/>
</dbReference>
<dbReference type="GO" id="GO:0016020">
    <property type="term" value="C:membrane"/>
    <property type="evidence" value="ECO:0007669"/>
    <property type="project" value="UniProtKB-SubCell"/>
</dbReference>
<evidence type="ECO:0000256" key="1">
    <source>
        <dbReference type="ARBA" id="ARBA00004141"/>
    </source>
</evidence>
<feature type="transmembrane region" description="Helical" evidence="6">
    <location>
        <begin position="170"/>
        <end position="191"/>
    </location>
</feature>
<dbReference type="EMBL" id="JABSTR010000008">
    <property type="protein sequence ID" value="KAH9376834.1"/>
    <property type="molecule type" value="Genomic_DNA"/>
</dbReference>
<name>A0A9J6GNH7_HAELO</name>
<keyword evidence="5 6" id="KW-0472">Membrane</keyword>
<comment type="caution">
    <text evidence="7">The sequence shown here is derived from an EMBL/GenBank/DDBJ whole genome shotgun (WGS) entry which is preliminary data.</text>
</comment>
<evidence type="ECO:0000256" key="3">
    <source>
        <dbReference type="ARBA" id="ARBA00022692"/>
    </source>
</evidence>
<gene>
    <name evidence="7" type="ORF">HPB48_009742</name>
</gene>
<proteinExistence type="predicted"/>
<evidence type="ECO:0000256" key="2">
    <source>
        <dbReference type="ARBA" id="ARBA00022448"/>
    </source>
</evidence>
<accession>A0A9J6GNH7</accession>
<dbReference type="InterPro" id="IPR052983">
    <property type="entry name" value="MFS_Riboflavin_Transporter"/>
</dbReference>